<dbReference type="OrthoDB" id="9766759at2"/>
<dbReference type="CDD" id="cd03320">
    <property type="entry name" value="OSBS"/>
    <property type="match status" value="1"/>
</dbReference>
<dbReference type="SFLD" id="SFLDG00180">
    <property type="entry name" value="muconate_cycloisomerase"/>
    <property type="match status" value="1"/>
</dbReference>
<dbReference type="InterPro" id="IPR036849">
    <property type="entry name" value="Enolase-like_C_sf"/>
</dbReference>
<protein>
    <submittedName>
        <fullName evidence="3">O-succinylbenzoate synthase</fullName>
    </submittedName>
</protein>
<evidence type="ECO:0000256" key="1">
    <source>
        <dbReference type="ARBA" id="ARBA00022723"/>
    </source>
</evidence>
<accession>L8JUE9</accession>
<proteinExistence type="predicted"/>
<keyword evidence="1" id="KW-0479">Metal-binding</keyword>
<feature type="domain" description="Mandelate racemase/muconate lactonizing enzyme C-terminal" evidence="2">
    <location>
        <begin position="143"/>
        <end position="241"/>
    </location>
</feature>
<dbReference type="InterPro" id="IPR029065">
    <property type="entry name" value="Enolase_C-like"/>
</dbReference>
<sequence length="362" mass="40866">MPLKTSFQPYTLEFKFDAGTSRGVLREKETWFIKVWDEANPKIFGLGEAGPLKKLSIDDREDMHQQLAIILRTLEGREHPKSEEEIYQIAKELAGRDFPSVRFALETALLDLLNGGERIIFKNAFTSSGLKIPINGLIWMGHTDSMLLQITDKVAAGFDCIKMKIGSMDFEKECDILDYVRRKYYQKELLIRVDANGAFKVEEALSQLHTLSKYKIHSIEQPIKAGQPEAMRKLCEQSPIGIALDEELIGVYNKSEKEALLREIRPHYIILKPTLAGGIRSCIEWVEIAAAMNIGWWLTSALESNIGLNAICQLAVHLKAISYQGLGTGQLYYNNIPSPLSVESGHIGYNSHVQWDLKDLTL</sequence>
<evidence type="ECO:0000313" key="4">
    <source>
        <dbReference type="Proteomes" id="UP000011135"/>
    </source>
</evidence>
<dbReference type="GO" id="GO:0016854">
    <property type="term" value="F:racemase and epimerase activity"/>
    <property type="evidence" value="ECO:0007669"/>
    <property type="project" value="UniProtKB-ARBA"/>
</dbReference>
<name>L8JUE9_9BACT</name>
<dbReference type="Gene3D" id="3.30.390.10">
    <property type="entry name" value="Enolase-like, N-terminal domain"/>
    <property type="match status" value="1"/>
</dbReference>
<dbReference type="eggNOG" id="COG4948">
    <property type="taxonomic scope" value="Bacteria"/>
</dbReference>
<dbReference type="SUPFAM" id="SSF51604">
    <property type="entry name" value="Enolase C-terminal domain-like"/>
    <property type="match status" value="1"/>
</dbReference>
<dbReference type="InterPro" id="IPR013342">
    <property type="entry name" value="Mandelate_racemase_C"/>
</dbReference>
<dbReference type="SFLD" id="SFLDF00009">
    <property type="entry name" value="o-succinylbenzoate_synthase"/>
    <property type="match status" value="1"/>
</dbReference>
<dbReference type="GO" id="GO:0009063">
    <property type="term" value="P:amino acid catabolic process"/>
    <property type="evidence" value="ECO:0007669"/>
    <property type="project" value="InterPro"/>
</dbReference>
<evidence type="ECO:0000313" key="3">
    <source>
        <dbReference type="EMBL" id="ELR72405.1"/>
    </source>
</evidence>
<reference evidence="3 4" key="1">
    <citation type="submission" date="2012-12" db="EMBL/GenBank/DDBJ databases">
        <title>Genome assembly of Fulvivirga imtechensis AK7.</title>
        <authorList>
            <person name="Nupur N."/>
            <person name="Khatri I."/>
            <person name="Kumar R."/>
            <person name="Subramanian S."/>
            <person name="Pinnaka A."/>
        </authorList>
    </citation>
    <scope>NUCLEOTIDE SEQUENCE [LARGE SCALE GENOMIC DNA]</scope>
    <source>
        <strain evidence="3 4">AK7</strain>
    </source>
</reference>
<dbReference type="PANTHER" id="PTHR48073">
    <property type="entry name" value="O-SUCCINYLBENZOATE SYNTHASE-RELATED"/>
    <property type="match status" value="1"/>
</dbReference>
<dbReference type="Pfam" id="PF13378">
    <property type="entry name" value="MR_MLE_C"/>
    <property type="match status" value="1"/>
</dbReference>
<keyword evidence="4" id="KW-1185">Reference proteome</keyword>
<dbReference type="SFLD" id="SFLDS00001">
    <property type="entry name" value="Enolase"/>
    <property type="match status" value="1"/>
</dbReference>
<dbReference type="GO" id="GO:0046872">
    <property type="term" value="F:metal ion binding"/>
    <property type="evidence" value="ECO:0007669"/>
    <property type="project" value="UniProtKB-KW"/>
</dbReference>
<dbReference type="STRING" id="1237149.C900_01561"/>
<evidence type="ECO:0000259" key="2">
    <source>
        <dbReference type="SMART" id="SM00922"/>
    </source>
</evidence>
<dbReference type="InterPro" id="IPR018110">
    <property type="entry name" value="Mandel_Rmase/mucon_lact_enz_CS"/>
</dbReference>
<dbReference type="Gene3D" id="3.20.20.120">
    <property type="entry name" value="Enolase-like C-terminal domain"/>
    <property type="match status" value="1"/>
</dbReference>
<dbReference type="SMART" id="SM00922">
    <property type="entry name" value="MR_MLE"/>
    <property type="match status" value="1"/>
</dbReference>
<dbReference type="PANTHER" id="PTHR48073:SF2">
    <property type="entry name" value="O-SUCCINYLBENZOATE SYNTHASE"/>
    <property type="match status" value="1"/>
</dbReference>
<dbReference type="EMBL" id="AMZN01000023">
    <property type="protein sequence ID" value="ELR72405.1"/>
    <property type="molecule type" value="Genomic_DNA"/>
</dbReference>
<dbReference type="PATRIC" id="fig|1237149.3.peg.1515"/>
<dbReference type="RefSeq" id="WP_009578994.1">
    <property type="nucleotide sequence ID" value="NZ_AMZN01000023.1"/>
</dbReference>
<dbReference type="AlphaFoldDB" id="L8JUE9"/>
<comment type="caution">
    <text evidence="3">The sequence shown here is derived from an EMBL/GenBank/DDBJ whole genome shotgun (WGS) entry which is preliminary data.</text>
</comment>
<organism evidence="3 4">
    <name type="scientific">Fulvivirga imtechensis AK7</name>
    <dbReference type="NCBI Taxonomy" id="1237149"/>
    <lineage>
        <taxon>Bacteria</taxon>
        <taxon>Pseudomonadati</taxon>
        <taxon>Bacteroidota</taxon>
        <taxon>Cytophagia</taxon>
        <taxon>Cytophagales</taxon>
        <taxon>Fulvivirgaceae</taxon>
        <taxon>Fulvivirga</taxon>
    </lineage>
</organism>
<dbReference type="Proteomes" id="UP000011135">
    <property type="component" value="Unassembled WGS sequence"/>
</dbReference>
<dbReference type="InterPro" id="IPR029017">
    <property type="entry name" value="Enolase-like_N"/>
</dbReference>
<dbReference type="PROSITE" id="PS00909">
    <property type="entry name" value="MR_MLE_2"/>
    <property type="match status" value="1"/>
</dbReference>
<dbReference type="SUPFAM" id="SSF54826">
    <property type="entry name" value="Enolase N-terminal domain-like"/>
    <property type="match status" value="1"/>
</dbReference>
<gene>
    <name evidence="3" type="ORF">C900_01561</name>
</gene>